<proteinExistence type="predicted"/>
<feature type="domain" description="DUF4382" evidence="2">
    <location>
        <begin position="27"/>
        <end position="162"/>
    </location>
</feature>
<reference evidence="4" key="1">
    <citation type="journal article" date="2019" name="Int. J. Syst. Evol. Microbiol.">
        <title>The Global Catalogue of Microorganisms (GCM) 10K type strain sequencing project: providing services to taxonomists for standard genome sequencing and annotation.</title>
        <authorList>
            <consortium name="The Broad Institute Genomics Platform"/>
            <consortium name="The Broad Institute Genome Sequencing Center for Infectious Disease"/>
            <person name="Wu L."/>
            <person name="Ma J."/>
        </authorList>
    </citation>
    <scope>NUCLEOTIDE SEQUENCE [LARGE SCALE GENOMIC DNA]</scope>
    <source>
        <strain evidence="4">KCTC 19812</strain>
    </source>
</reference>
<organism evidence="3 4">
    <name type="scientific">Shivajiella indica</name>
    <dbReference type="NCBI Taxonomy" id="872115"/>
    <lineage>
        <taxon>Bacteria</taxon>
        <taxon>Pseudomonadati</taxon>
        <taxon>Bacteroidota</taxon>
        <taxon>Cytophagia</taxon>
        <taxon>Cytophagales</taxon>
        <taxon>Cyclobacteriaceae</taxon>
        <taxon>Shivajiella</taxon>
    </lineage>
</organism>
<evidence type="ECO:0000259" key="2">
    <source>
        <dbReference type="Pfam" id="PF14321"/>
    </source>
</evidence>
<feature type="chain" id="PRO_5047069833" evidence="1">
    <location>
        <begin position="21"/>
        <end position="268"/>
    </location>
</feature>
<sequence>MKKSLLLTILTLFISFSCTEDNPSNRALVNIFIIGSPGEFDEVWLEILGAEVKTTGTRGSDNASPVFLPNIQGDKRVNVGSLVNTSQYLVGRGEFSEGAVIEMTLKLGNDNFVIVGGERFPLTFASQESSSPTFEVSFPLIGGISHDLFFDFNTFQSIQINQGPEIRLTLDPVLRTFTSLTRGNISGNLLPVGQRATILAVLDDQIKASTETLPSSGNFSLRGLEEDSLYTVFIFPFNESYLQDTLDSIPVSVWQTTPLGNINLRLRE</sequence>
<comment type="caution">
    <text evidence="3">The sequence shown here is derived from an EMBL/GenBank/DDBJ whole genome shotgun (WGS) entry which is preliminary data.</text>
</comment>
<evidence type="ECO:0000313" key="3">
    <source>
        <dbReference type="EMBL" id="MFD2200140.1"/>
    </source>
</evidence>
<protein>
    <submittedName>
        <fullName evidence="3">DUF4382 domain-containing protein</fullName>
    </submittedName>
</protein>
<evidence type="ECO:0000313" key="4">
    <source>
        <dbReference type="Proteomes" id="UP001597414"/>
    </source>
</evidence>
<gene>
    <name evidence="3" type="ORF">ACFSKV_01090</name>
</gene>
<accession>A0ABW5B5I6</accession>
<dbReference type="RefSeq" id="WP_380799718.1">
    <property type="nucleotide sequence ID" value="NZ_JBHUIV010000003.1"/>
</dbReference>
<dbReference type="InterPro" id="IPR025491">
    <property type="entry name" value="DUF4382"/>
</dbReference>
<dbReference type="EMBL" id="JBHUIV010000003">
    <property type="protein sequence ID" value="MFD2200140.1"/>
    <property type="molecule type" value="Genomic_DNA"/>
</dbReference>
<dbReference type="Proteomes" id="UP001597414">
    <property type="component" value="Unassembled WGS sequence"/>
</dbReference>
<keyword evidence="4" id="KW-1185">Reference proteome</keyword>
<evidence type="ECO:0000256" key="1">
    <source>
        <dbReference type="SAM" id="SignalP"/>
    </source>
</evidence>
<dbReference type="PROSITE" id="PS51257">
    <property type="entry name" value="PROKAR_LIPOPROTEIN"/>
    <property type="match status" value="1"/>
</dbReference>
<keyword evidence="1" id="KW-0732">Signal</keyword>
<dbReference type="Pfam" id="PF14321">
    <property type="entry name" value="DUF4382"/>
    <property type="match status" value="1"/>
</dbReference>
<feature type="signal peptide" evidence="1">
    <location>
        <begin position="1"/>
        <end position="20"/>
    </location>
</feature>
<name>A0ABW5B5I6_9BACT</name>